<dbReference type="Proteomes" id="UP000663843">
    <property type="component" value="Unassembled WGS sequence"/>
</dbReference>
<name>A0A8H2Y4H2_9AGAM</name>
<evidence type="ECO:0000313" key="2">
    <source>
        <dbReference type="EMBL" id="CAE6437980.1"/>
    </source>
</evidence>
<keyword evidence="1" id="KW-0812">Transmembrane</keyword>
<protein>
    <submittedName>
        <fullName evidence="2">Uncharacterized protein</fullName>
    </submittedName>
</protein>
<feature type="transmembrane region" description="Helical" evidence="1">
    <location>
        <begin position="149"/>
        <end position="170"/>
    </location>
</feature>
<keyword evidence="1" id="KW-0472">Membrane</keyword>
<accession>A0A8H2Y4H2</accession>
<evidence type="ECO:0000313" key="3">
    <source>
        <dbReference type="Proteomes" id="UP000663843"/>
    </source>
</evidence>
<dbReference type="EMBL" id="CAJMWT010002271">
    <property type="protein sequence ID" value="CAE6437980.1"/>
    <property type="molecule type" value="Genomic_DNA"/>
</dbReference>
<proteinExistence type="predicted"/>
<feature type="transmembrane region" description="Helical" evidence="1">
    <location>
        <begin position="20"/>
        <end position="39"/>
    </location>
</feature>
<sequence>MPNLHVRPLFFNLAFAPYRLIVAMLYHWRALLALAMGTIDRLRVHKPQATGTLSQITGVDSRIEQTNQQANLVHLYGFPRELSPSYFYSFQGTGVQTYTRLEPEYKLPAVEPLYGRSESLASEYSIFSVTLNDTRPAFGKHSPRIEEEIARWLALLHEIGILFTIVQLIWKLDLPK</sequence>
<dbReference type="AlphaFoldDB" id="A0A8H2Y4H2"/>
<organism evidence="2 3">
    <name type="scientific">Rhizoctonia solani</name>
    <dbReference type="NCBI Taxonomy" id="456999"/>
    <lineage>
        <taxon>Eukaryota</taxon>
        <taxon>Fungi</taxon>
        <taxon>Dikarya</taxon>
        <taxon>Basidiomycota</taxon>
        <taxon>Agaricomycotina</taxon>
        <taxon>Agaricomycetes</taxon>
        <taxon>Cantharellales</taxon>
        <taxon>Ceratobasidiaceae</taxon>
        <taxon>Rhizoctonia</taxon>
    </lineage>
</organism>
<gene>
    <name evidence="2" type="ORF">RDB_LOCUS71966</name>
</gene>
<keyword evidence="1" id="KW-1133">Transmembrane helix</keyword>
<reference evidence="2" key="1">
    <citation type="submission" date="2021-01" db="EMBL/GenBank/DDBJ databases">
        <authorList>
            <person name="Kaushik A."/>
        </authorList>
    </citation>
    <scope>NUCLEOTIDE SEQUENCE</scope>
    <source>
        <strain evidence="2">AG2-2IIIB</strain>
    </source>
</reference>
<comment type="caution">
    <text evidence="2">The sequence shown here is derived from an EMBL/GenBank/DDBJ whole genome shotgun (WGS) entry which is preliminary data.</text>
</comment>
<evidence type="ECO:0000256" key="1">
    <source>
        <dbReference type="SAM" id="Phobius"/>
    </source>
</evidence>